<name>A0A0D7CMC0_9ACTN</name>
<dbReference type="Proteomes" id="UP000032458">
    <property type="component" value="Unassembled WGS sequence"/>
</dbReference>
<dbReference type="EMBL" id="JRKI01000023">
    <property type="protein sequence ID" value="KIZ17328.1"/>
    <property type="molecule type" value="Genomic_DNA"/>
</dbReference>
<keyword evidence="2" id="KW-1185">Reference proteome</keyword>
<dbReference type="PATRIC" id="fig|1240678.4.peg.3153"/>
<evidence type="ECO:0000313" key="1">
    <source>
        <dbReference type="EMBL" id="KIZ17328.1"/>
    </source>
</evidence>
<sequence>MMAEAAAEYAGLELETRAGESVQLRNILMLPDDGLKAARDILARFGETGAEDLEELVPQIRDLLLLVADDPAALKAEMADWPLAVFVRTVGAWQEETQVGEAPRSDS</sequence>
<reference evidence="1 2" key="1">
    <citation type="submission" date="2014-09" db="EMBL/GenBank/DDBJ databases">
        <title>Draft genome sequence of Streptomyces natalensis ATCC 27448, producer of the antifungal pimaricin.</title>
        <authorList>
            <person name="Mendes M.V."/>
            <person name="Beites T."/>
            <person name="Pires S."/>
            <person name="Santos C.L."/>
            <person name="Moradas-Ferreira P."/>
        </authorList>
    </citation>
    <scope>NUCLEOTIDE SEQUENCE [LARGE SCALE GENOMIC DNA]</scope>
    <source>
        <strain evidence="1 2">ATCC 27448</strain>
    </source>
</reference>
<evidence type="ECO:0000313" key="2">
    <source>
        <dbReference type="Proteomes" id="UP000032458"/>
    </source>
</evidence>
<proteinExistence type="predicted"/>
<dbReference type="InterPro" id="IPR020132">
    <property type="entry name" value="Gp24/Gp25"/>
</dbReference>
<comment type="caution">
    <text evidence="1">The sequence shown here is derived from an EMBL/GenBank/DDBJ whole genome shotgun (WGS) entry which is preliminary data.</text>
</comment>
<protein>
    <recommendedName>
        <fullName evidence="3">Tail assembly chaperone</fullName>
    </recommendedName>
</protein>
<dbReference type="Pfam" id="PF17388">
    <property type="entry name" value="GP24_25"/>
    <property type="match status" value="1"/>
</dbReference>
<accession>A0A0D7CMC0</accession>
<dbReference type="AlphaFoldDB" id="A0A0D7CMC0"/>
<organism evidence="1 2">
    <name type="scientific">Streptomyces natalensis ATCC 27448</name>
    <dbReference type="NCBI Taxonomy" id="1240678"/>
    <lineage>
        <taxon>Bacteria</taxon>
        <taxon>Bacillati</taxon>
        <taxon>Actinomycetota</taxon>
        <taxon>Actinomycetes</taxon>
        <taxon>Kitasatosporales</taxon>
        <taxon>Streptomycetaceae</taxon>
        <taxon>Streptomyces</taxon>
    </lineage>
</organism>
<evidence type="ECO:0008006" key="3">
    <source>
        <dbReference type="Google" id="ProtNLM"/>
    </source>
</evidence>
<gene>
    <name evidence="1" type="ORF">SNA_15020</name>
</gene>